<keyword evidence="3" id="KW-1185">Reference proteome</keyword>
<feature type="region of interest" description="Disordered" evidence="1">
    <location>
        <begin position="1"/>
        <end position="64"/>
    </location>
</feature>
<protein>
    <submittedName>
        <fullName evidence="2">Uncharacterized protein</fullName>
    </submittedName>
</protein>
<evidence type="ECO:0000313" key="3">
    <source>
        <dbReference type="Proteomes" id="UP000298416"/>
    </source>
</evidence>
<reference evidence="2" key="1">
    <citation type="submission" date="2018-01" db="EMBL/GenBank/DDBJ databases">
        <authorList>
            <person name="Mao J.F."/>
        </authorList>
    </citation>
    <scope>NUCLEOTIDE SEQUENCE</scope>
    <source>
        <strain evidence="2">Huo1</strain>
        <tissue evidence="2">Leaf</tissue>
    </source>
</reference>
<accession>A0A8X8VZV7</accession>
<comment type="caution">
    <text evidence="2">The sequence shown here is derived from an EMBL/GenBank/DDBJ whole genome shotgun (WGS) entry which is preliminary data.</text>
</comment>
<feature type="compositionally biased region" description="Acidic residues" evidence="1">
    <location>
        <begin position="150"/>
        <end position="162"/>
    </location>
</feature>
<sequence>MMPPSPWPVTRAHRARYEAEAGPSRPLPDERRWSPLRWAPVRIPEAQTPMEHATTTDTSAKRHRQGKAPACTLTDLNNQPCTVGTDRLQPLSTTPRVSPAEGTSPVSVYHPPTSEELKFNAWIFSHFDEMTRGRYRPGGSRMTAIVISSSDDEDIEEEPEEDMTCKSEASVTKPTTP</sequence>
<organism evidence="2">
    <name type="scientific">Salvia splendens</name>
    <name type="common">Scarlet sage</name>
    <dbReference type="NCBI Taxonomy" id="180675"/>
    <lineage>
        <taxon>Eukaryota</taxon>
        <taxon>Viridiplantae</taxon>
        <taxon>Streptophyta</taxon>
        <taxon>Embryophyta</taxon>
        <taxon>Tracheophyta</taxon>
        <taxon>Spermatophyta</taxon>
        <taxon>Magnoliopsida</taxon>
        <taxon>eudicotyledons</taxon>
        <taxon>Gunneridae</taxon>
        <taxon>Pentapetalae</taxon>
        <taxon>asterids</taxon>
        <taxon>lamiids</taxon>
        <taxon>Lamiales</taxon>
        <taxon>Lamiaceae</taxon>
        <taxon>Nepetoideae</taxon>
        <taxon>Mentheae</taxon>
        <taxon>Salviinae</taxon>
        <taxon>Salvia</taxon>
        <taxon>Salvia subgen. Calosphace</taxon>
        <taxon>core Calosphace</taxon>
    </lineage>
</organism>
<proteinExistence type="predicted"/>
<name>A0A8X8VZV7_SALSN</name>
<feature type="region of interest" description="Disordered" evidence="1">
    <location>
        <begin position="78"/>
        <end position="111"/>
    </location>
</feature>
<dbReference type="EMBL" id="PNBA02000022">
    <property type="protein sequence ID" value="KAG6385429.1"/>
    <property type="molecule type" value="Genomic_DNA"/>
</dbReference>
<feature type="region of interest" description="Disordered" evidence="1">
    <location>
        <begin position="147"/>
        <end position="177"/>
    </location>
</feature>
<gene>
    <name evidence="2" type="ORF">SASPL_154264</name>
</gene>
<feature type="compositionally biased region" description="Polar residues" evidence="1">
    <location>
        <begin position="167"/>
        <end position="177"/>
    </location>
</feature>
<evidence type="ECO:0000313" key="2">
    <source>
        <dbReference type="EMBL" id="KAG6385429.1"/>
    </source>
</evidence>
<reference evidence="2" key="2">
    <citation type="submission" date="2020-08" db="EMBL/GenBank/DDBJ databases">
        <title>Plant Genome Project.</title>
        <authorList>
            <person name="Zhang R.-G."/>
        </authorList>
    </citation>
    <scope>NUCLEOTIDE SEQUENCE</scope>
    <source>
        <strain evidence="2">Huo1</strain>
        <tissue evidence="2">Leaf</tissue>
    </source>
</reference>
<dbReference type="AlphaFoldDB" id="A0A8X8VZV7"/>
<dbReference type="Proteomes" id="UP000298416">
    <property type="component" value="Unassembled WGS sequence"/>
</dbReference>
<evidence type="ECO:0000256" key="1">
    <source>
        <dbReference type="SAM" id="MobiDB-lite"/>
    </source>
</evidence>